<organism evidence="2 3">
    <name type="scientific">Aureococcus anophagefferens</name>
    <name type="common">Harmful bloom alga</name>
    <dbReference type="NCBI Taxonomy" id="44056"/>
    <lineage>
        <taxon>Eukaryota</taxon>
        <taxon>Sar</taxon>
        <taxon>Stramenopiles</taxon>
        <taxon>Ochrophyta</taxon>
        <taxon>Pelagophyceae</taxon>
        <taxon>Pelagomonadales</taxon>
        <taxon>Pelagomonadaceae</taxon>
        <taxon>Aureococcus</taxon>
    </lineage>
</organism>
<feature type="region of interest" description="Disordered" evidence="1">
    <location>
        <begin position="458"/>
        <end position="481"/>
    </location>
</feature>
<feature type="region of interest" description="Disordered" evidence="1">
    <location>
        <begin position="122"/>
        <end position="146"/>
    </location>
</feature>
<feature type="region of interest" description="Disordered" evidence="1">
    <location>
        <begin position="184"/>
        <end position="206"/>
    </location>
</feature>
<comment type="caution">
    <text evidence="2">The sequence shown here is derived from an EMBL/GenBank/DDBJ whole genome shotgun (WGS) entry which is preliminary data.</text>
</comment>
<dbReference type="EMBL" id="JBBJCI010000223">
    <property type="protein sequence ID" value="KAK7239661.1"/>
    <property type="molecule type" value="Genomic_DNA"/>
</dbReference>
<dbReference type="Proteomes" id="UP001363151">
    <property type="component" value="Unassembled WGS sequence"/>
</dbReference>
<feature type="region of interest" description="Disordered" evidence="1">
    <location>
        <begin position="243"/>
        <end position="278"/>
    </location>
</feature>
<gene>
    <name evidence="2" type="ORF">SO694_000283112</name>
</gene>
<dbReference type="SUPFAM" id="SSF55781">
    <property type="entry name" value="GAF domain-like"/>
    <property type="match status" value="1"/>
</dbReference>
<evidence type="ECO:0000256" key="1">
    <source>
        <dbReference type="SAM" id="MobiDB-lite"/>
    </source>
</evidence>
<evidence type="ECO:0000313" key="3">
    <source>
        <dbReference type="Proteomes" id="UP001363151"/>
    </source>
</evidence>
<feature type="region of interest" description="Disordered" evidence="1">
    <location>
        <begin position="1"/>
        <end position="28"/>
    </location>
</feature>
<feature type="compositionally biased region" description="Acidic residues" evidence="1">
    <location>
        <begin position="465"/>
        <end position="481"/>
    </location>
</feature>
<protein>
    <recommendedName>
        <fullName evidence="4">GAF domain-containing protein</fullName>
    </recommendedName>
</protein>
<sequence>MGRPKKGHHGKGHGKKGHHGAHEPLPNLALAAIDAVKLLDEQDEREHHWLGPAAAPRDPTKVVAQPARPLRNKTQVTYRQLIKSMTDAVKGRVRAAARKPDAPPPPPQVENYRVLESGEYTCAPRPEEPEEPAEQPEAPPKEDALLRGTRAIRRASPRKSNARKTNALGGVAAAVLCGVAEKPDALSSRLSRARSPRATRATLTRKSKMAMASAGVLRITSTMADVHKATADFVRRHSRAPGGEHLASAFRPDAASRAPPPPAVEEDAAPDASREEATSLARAAAFQNTFNGLKKHLVGKLAQGGHAVDIKALAMGALLDVFVHKAKEECMCDLLTIFLHDADKDELIARWATAFPSDFSHDAKAYVRIPQTAGLVGRSFNEGLVNIPDAYLEPGFNQAIDKTSGYRTKSVIACPIVGHATIQDRKRATIQDITHTAQGEGPHRLGAFQLINRLDLDEADKGEGGEGDDEGDEGGEGNEDEAIATETIEVKCLESPSGTRTLKVKAFSDVDRGKVQGLADAVVELARLAYGLHRPDFRTTAAKNCTKAYQADTYAVLGLKSEDEVVRRERLQSSIVV</sequence>
<evidence type="ECO:0000313" key="2">
    <source>
        <dbReference type="EMBL" id="KAK7239661.1"/>
    </source>
</evidence>
<proteinExistence type="predicted"/>
<evidence type="ECO:0008006" key="4">
    <source>
        <dbReference type="Google" id="ProtNLM"/>
    </source>
</evidence>
<dbReference type="Gene3D" id="3.30.450.40">
    <property type="match status" value="1"/>
</dbReference>
<dbReference type="InterPro" id="IPR029016">
    <property type="entry name" value="GAF-like_dom_sf"/>
</dbReference>
<name>A0ABR1FVM8_AURAN</name>
<feature type="compositionally biased region" description="Basic residues" evidence="1">
    <location>
        <begin position="191"/>
        <end position="206"/>
    </location>
</feature>
<keyword evidence="3" id="KW-1185">Reference proteome</keyword>
<reference evidence="2 3" key="1">
    <citation type="submission" date="2024-03" db="EMBL/GenBank/DDBJ databases">
        <title>Aureococcus anophagefferens CCMP1851 and Kratosvirus quantuckense: Draft genome of a second virus-susceptible host strain in the model system.</title>
        <authorList>
            <person name="Chase E."/>
            <person name="Truchon A.R."/>
            <person name="Schepens W."/>
            <person name="Wilhelm S.W."/>
        </authorList>
    </citation>
    <scope>NUCLEOTIDE SEQUENCE [LARGE SCALE GENOMIC DNA]</scope>
    <source>
        <strain evidence="2 3">CCMP1851</strain>
    </source>
</reference>
<accession>A0ABR1FVM8</accession>
<feature type="compositionally biased region" description="Low complexity" evidence="1">
    <location>
        <begin position="247"/>
        <end position="257"/>
    </location>
</feature>
<feature type="compositionally biased region" description="Basic residues" evidence="1">
    <location>
        <begin position="1"/>
        <end position="19"/>
    </location>
</feature>